<keyword evidence="1" id="KW-0472">Membrane</keyword>
<evidence type="ECO:0000313" key="2">
    <source>
        <dbReference type="EMBL" id="QDU61162.1"/>
    </source>
</evidence>
<dbReference type="AlphaFoldDB" id="A0A518B2J1"/>
<proteinExistence type="predicted"/>
<name>A0A518B2J1_9BACT</name>
<protein>
    <submittedName>
        <fullName evidence="2">Uncharacterized protein</fullName>
    </submittedName>
</protein>
<evidence type="ECO:0000313" key="3">
    <source>
        <dbReference type="Proteomes" id="UP000317093"/>
    </source>
</evidence>
<keyword evidence="1" id="KW-1133">Transmembrane helix</keyword>
<dbReference type="EMBL" id="CP036279">
    <property type="protein sequence ID" value="QDU61162.1"/>
    <property type="molecule type" value="Genomic_DNA"/>
</dbReference>
<dbReference type="OrthoDB" id="257805at2"/>
<keyword evidence="1" id="KW-0812">Transmembrane</keyword>
<feature type="transmembrane region" description="Helical" evidence="1">
    <location>
        <begin position="43"/>
        <end position="69"/>
    </location>
</feature>
<dbReference type="KEGG" id="knv:Pan216_20160"/>
<sequence>MKWWLIFVICTILAWGCYVPTIHMGQGALGGLTESGKPNFKAGGLRAFLCVGLAYFLTAVIIPGIIIGVTPAEQSFTMKGTTISTLAGIFGAIGALGIILAIRAGGHPVYIVPLVFSGAPIVGVVVGMILHPPHNAPSPIFYAGIVLAAIGAGLVLFAKPA</sequence>
<evidence type="ECO:0000256" key="1">
    <source>
        <dbReference type="SAM" id="Phobius"/>
    </source>
</evidence>
<gene>
    <name evidence="2" type="ORF">Pan216_20160</name>
</gene>
<accession>A0A518B2J1</accession>
<keyword evidence="3" id="KW-1185">Reference proteome</keyword>
<reference evidence="2 3" key="1">
    <citation type="submission" date="2019-02" db="EMBL/GenBank/DDBJ databases">
        <title>Deep-cultivation of Planctomycetes and their phenomic and genomic characterization uncovers novel biology.</title>
        <authorList>
            <person name="Wiegand S."/>
            <person name="Jogler M."/>
            <person name="Boedeker C."/>
            <person name="Pinto D."/>
            <person name="Vollmers J."/>
            <person name="Rivas-Marin E."/>
            <person name="Kohn T."/>
            <person name="Peeters S.H."/>
            <person name="Heuer A."/>
            <person name="Rast P."/>
            <person name="Oberbeckmann S."/>
            <person name="Bunk B."/>
            <person name="Jeske O."/>
            <person name="Meyerdierks A."/>
            <person name="Storesund J.E."/>
            <person name="Kallscheuer N."/>
            <person name="Luecker S."/>
            <person name="Lage O.M."/>
            <person name="Pohl T."/>
            <person name="Merkel B.J."/>
            <person name="Hornburger P."/>
            <person name="Mueller R.-W."/>
            <person name="Bruemmer F."/>
            <person name="Labrenz M."/>
            <person name="Spormann A.M."/>
            <person name="Op den Camp H."/>
            <person name="Overmann J."/>
            <person name="Amann R."/>
            <person name="Jetten M.S.M."/>
            <person name="Mascher T."/>
            <person name="Medema M.H."/>
            <person name="Devos D.P."/>
            <person name="Kaster A.-K."/>
            <person name="Ovreas L."/>
            <person name="Rohde M."/>
            <person name="Galperin M.Y."/>
            <person name="Jogler C."/>
        </authorList>
    </citation>
    <scope>NUCLEOTIDE SEQUENCE [LARGE SCALE GENOMIC DNA]</scope>
    <source>
        <strain evidence="2 3">Pan216</strain>
    </source>
</reference>
<dbReference type="Proteomes" id="UP000317093">
    <property type="component" value="Chromosome"/>
</dbReference>
<dbReference type="RefSeq" id="WP_145257791.1">
    <property type="nucleotide sequence ID" value="NZ_CP036279.1"/>
</dbReference>
<feature type="transmembrane region" description="Helical" evidence="1">
    <location>
        <begin position="81"/>
        <end position="102"/>
    </location>
</feature>
<feature type="transmembrane region" description="Helical" evidence="1">
    <location>
        <begin position="108"/>
        <end position="128"/>
    </location>
</feature>
<organism evidence="2 3">
    <name type="scientific">Kolteria novifilia</name>
    <dbReference type="NCBI Taxonomy" id="2527975"/>
    <lineage>
        <taxon>Bacteria</taxon>
        <taxon>Pseudomonadati</taxon>
        <taxon>Planctomycetota</taxon>
        <taxon>Planctomycetia</taxon>
        <taxon>Kolteriales</taxon>
        <taxon>Kolteriaceae</taxon>
        <taxon>Kolteria</taxon>
    </lineage>
</organism>
<feature type="transmembrane region" description="Helical" evidence="1">
    <location>
        <begin position="140"/>
        <end position="158"/>
    </location>
</feature>